<dbReference type="Gene3D" id="1.20.5.340">
    <property type="match status" value="1"/>
</dbReference>
<proteinExistence type="predicted"/>
<dbReference type="SUPFAM" id="SSF89372">
    <property type="entry name" value="Fucose-specific lectin"/>
    <property type="match status" value="1"/>
</dbReference>
<dbReference type="eggNOG" id="COG2433">
    <property type="taxonomic scope" value="Bacteria"/>
</dbReference>
<evidence type="ECO:0000313" key="3">
    <source>
        <dbReference type="Proteomes" id="UP000008544"/>
    </source>
</evidence>
<dbReference type="AlphaFoldDB" id="B1I178"/>
<dbReference type="KEGG" id="dau:Daud_0029"/>
<evidence type="ECO:0000313" key="2">
    <source>
        <dbReference type="EMBL" id="ACA58598.1"/>
    </source>
</evidence>
<dbReference type="HOGENOM" id="CLU_488957_0_0_9"/>
<keyword evidence="3" id="KW-1185">Reference proteome</keyword>
<reference evidence="3" key="1">
    <citation type="submission" date="2007-10" db="EMBL/GenBank/DDBJ databases">
        <title>Complete sequence of chromosome of Desulforudis audaxviator MP104C.</title>
        <authorList>
            <person name="Copeland A."/>
            <person name="Lucas S."/>
            <person name="Lapidus A."/>
            <person name="Barry K."/>
            <person name="Glavina del Rio T."/>
            <person name="Dalin E."/>
            <person name="Tice H."/>
            <person name="Bruce D."/>
            <person name="Pitluck S."/>
            <person name="Lowry S.R."/>
            <person name="Larimer F."/>
            <person name="Land M.L."/>
            <person name="Hauser L."/>
            <person name="Kyrpides N."/>
            <person name="Ivanova N.N."/>
            <person name="Richardson P."/>
        </authorList>
    </citation>
    <scope>NUCLEOTIDE SEQUENCE [LARGE SCALE GENOMIC DNA]</scope>
    <source>
        <strain evidence="3">MP104C</strain>
    </source>
</reference>
<gene>
    <name evidence="2" type="ordered locus">Daud_0029</name>
</gene>
<protein>
    <recommendedName>
        <fullName evidence="4">Sialidase domain-containing protein</fullName>
    </recommendedName>
</protein>
<accession>B1I178</accession>
<reference evidence="2 3" key="2">
    <citation type="journal article" date="2008" name="Science">
        <title>Environmental genomics reveals a single-species ecosystem deep within Earth.</title>
        <authorList>
            <person name="Chivian D."/>
            <person name="Brodie E.L."/>
            <person name="Alm E.J."/>
            <person name="Culley D.E."/>
            <person name="Dehal P.S."/>
            <person name="Desantis T.Z."/>
            <person name="Gihring T.M."/>
            <person name="Lapidus A."/>
            <person name="Lin L.H."/>
            <person name="Lowry S.R."/>
            <person name="Moser D.P."/>
            <person name="Richardson P.M."/>
            <person name="Southam G."/>
            <person name="Wanger G."/>
            <person name="Pratt L.M."/>
            <person name="Andersen G.L."/>
            <person name="Hazen T.C."/>
            <person name="Brockman F.J."/>
            <person name="Arkin A.P."/>
            <person name="Onstott T.C."/>
        </authorList>
    </citation>
    <scope>NUCLEOTIDE SEQUENCE [LARGE SCALE GENOMIC DNA]</scope>
    <source>
        <strain evidence="2 3">MP104C</strain>
    </source>
</reference>
<organism evidence="2 3">
    <name type="scientific">Desulforudis audaxviator (strain MP104C)</name>
    <dbReference type="NCBI Taxonomy" id="477974"/>
    <lineage>
        <taxon>Bacteria</taxon>
        <taxon>Bacillati</taxon>
        <taxon>Bacillota</taxon>
        <taxon>Clostridia</taxon>
        <taxon>Thermoanaerobacterales</taxon>
        <taxon>Candidatus Desulforudaceae</taxon>
        <taxon>Candidatus Desulforudis</taxon>
    </lineage>
</organism>
<dbReference type="OrthoDB" id="1706352at2"/>
<evidence type="ECO:0000256" key="1">
    <source>
        <dbReference type="SAM" id="Coils"/>
    </source>
</evidence>
<dbReference type="STRING" id="477974.Daud_0029"/>
<evidence type="ECO:0008006" key="4">
    <source>
        <dbReference type="Google" id="ProtNLM"/>
    </source>
</evidence>
<sequence length="557" mass="64466">MEGKTAYRYNALRVTRNKGILGQEALYIKNEHCIWSLRCTEDKLLGRCSLDKGQHWTDWIELVSDYNGFFSFTISDIEKLHITCKLNRGHLVYVCWHGDKASTDVLDRKWVEDERITYQNVLVDNSGTPHITYFTDNPLEEIWRVKFCFKGNGQWNPPEVIDHGLGPGQNQGAVILDREGTIHLVYQVSTRSKYQLVYRARPADTGRWTEPTHITDSDRSNLYPCLVADEAGTLHLTWTRSDGMNYRVIYRRKTRGGWMVGGWQKEQFLSLAGVNAYTPTVGVWEDRVVVFWQQIEGIYQCTSLDGGSTFNDPVLKDQYQKLLRTNFLALDLYKRQGLNTTATFDTGSTAVALLATVFQDSRETDEYSLALPETQDLRPLEPMLPSLEYLSLDYGQKGLGEHMRRIDGSFRRLFFEVEDSRLTNAQMKETILDQNEQIQNLEADLEKKVQELGSLEILVKSLMDKISQANGKIKALEKDKRLLENKLQSLNEENAELKGKLEQKKNAINQLREKEMRFRQQLDEQAGTILELEQNSKMFKQETEILKNTPFWKQIFR</sequence>
<name>B1I178_DESAP</name>
<dbReference type="EMBL" id="CP000860">
    <property type="protein sequence ID" value="ACA58598.1"/>
    <property type="molecule type" value="Genomic_DNA"/>
</dbReference>
<dbReference type="Proteomes" id="UP000008544">
    <property type="component" value="Chromosome"/>
</dbReference>
<feature type="coiled-coil region" evidence="1">
    <location>
        <begin position="424"/>
        <end position="524"/>
    </location>
</feature>
<keyword evidence="1" id="KW-0175">Coiled coil</keyword>
<dbReference type="Gene3D" id="2.120.10.70">
    <property type="entry name" value="Fucose-specific lectin"/>
    <property type="match status" value="1"/>
</dbReference>